<evidence type="ECO:0000256" key="1">
    <source>
        <dbReference type="ARBA" id="ARBA00006322"/>
    </source>
</evidence>
<name>A0A8R2GC39_BOMMO</name>
<dbReference type="PANTHER" id="PTHR31449:SF3">
    <property type="entry name" value="UPF0598 PROTEIN C8ORF82"/>
    <property type="match status" value="1"/>
</dbReference>
<organism evidence="2 3">
    <name type="scientific">Bombyx mori</name>
    <name type="common">Silk moth</name>
    <dbReference type="NCBI Taxonomy" id="7091"/>
    <lineage>
        <taxon>Eukaryota</taxon>
        <taxon>Metazoa</taxon>
        <taxon>Ecdysozoa</taxon>
        <taxon>Arthropoda</taxon>
        <taxon>Hexapoda</taxon>
        <taxon>Insecta</taxon>
        <taxon>Pterygota</taxon>
        <taxon>Neoptera</taxon>
        <taxon>Endopterygota</taxon>
        <taxon>Lepidoptera</taxon>
        <taxon>Glossata</taxon>
        <taxon>Ditrysia</taxon>
        <taxon>Bombycoidea</taxon>
        <taxon>Bombycidae</taxon>
        <taxon>Bombycinae</taxon>
        <taxon>Bombyx</taxon>
    </lineage>
</organism>
<accession>A0A8R2GC39</accession>
<dbReference type="OrthoDB" id="10260024at2759"/>
<proteinExistence type="inferred from homology"/>
<dbReference type="PANTHER" id="PTHR31449">
    <property type="entry name" value="UPF0598 PROTEIN C8ORF82"/>
    <property type="match status" value="1"/>
</dbReference>
<keyword evidence="3" id="KW-1185">Reference proteome</keyword>
<reference evidence="3" key="1">
    <citation type="journal article" date="2008" name="Insect Biochem. Mol. Biol.">
        <title>The genome of a lepidopteran model insect, the silkworm Bombyx mori.</title>
        <authorList>
            <consortium name="International Silkworm Genome Consortium"/>
        </authorList>
    </citation>
    <scope>NUCLEOTIDE SEQUENCE [LARGE SCALE GENOMIC DNA]</scope>
    <source>
        <strain evidence="3">p50T</strain>
    </source>
</reference>
<dbReference type="AlphaFoldDB" id="A0A8R2GC39"/>
<dbReference type="InterPro" id="IPR028108">
    <property type="entry name" value="DUF4505"/>
</dbReference>
<evidence type="ECO:0000313" key="2">
    <source>
        <dbReference type="EnsemblMetazoa" id="XP_012552241.1"/>
    </source>
</evidence>
<reference evidence="2" key="2">
    <citation type="submission" date="2022-06" db="UniProtKB">
        <authorList>
            <consortium name="EnsemblMetazoa"/>
        </authorList>
    </citation>
    <scope>IDENTIFICATION</scope>
    <source>
        <strain evidence="2">p50T (Dazao)</strain>
    </source>
</reference>
<dbReference type="OMA" id="IKNFTSC"/>
<evidence type="ECO:0000313" key="3">
    <source>
        <dbReference type="Proteomes" id="UP000005204"/>
    </source>
</evidence>
<dbReference type="EnsemblMetazoa" id="XM_012696787.3">
    <property type="protein sequence ID" value="XP_012552241.1"/>
    <property type="gene ID" value="LOC101740986"/>
</dbReference>
<comment type="similarity">
    <text evidence="1">Belongs to the UPF0598 family.</text>
</comment>
<gene>
    <name evidence="2" type="primary">101740986</name>
</gene>
<sequence>MMQRNMIKIAKITDIIPQICSQKKSLHYVQGQEPEPKIREYFYYIDHQGMLFLDDARIKNFTSCFKEKKFLEFFFKRIRLNKTGKYEAEFPFVSHCGRERNYIRCDDLPIVFTHIFHEDNVDFLSYGYAGDLLRTVFIPDKVYMLPLTGRVYHVAEEKFGGVGLIKSKLAIELSKYFEFHNGDTRPPTHLTWHNKKYELDLNWFDENVKRFNLKINSVGN</sequence>
<protein>
    <submittedName>
        <fullName evidence="2">Uncharacterized protein</fullName>
    </submittedName>
</protein>
<dbReference type="Proteomes" id="UP000005204">
    <property type="component" value="Unassembled WGS sequence"/>
</dbReference>
<dbReference type="Pfam" id="PF14956">
    <property type="entry name" value="DUF4505"/>
    <property type="match status" value="1"/>
</dbReference>